<keyword evidence="4" id="KW-1185">Reference proteome</keyword>
<evidence type="ECO:0000313" key="4">
    <source>
        <dbReference type="Proteomes" id="UP001197492"/>
    </source>
</evidence>
<accession>A0AAW4MPU6</accession>
<dbReference type="EMBL" id="JAHOEL010000012">
    <property type="protein sequence ID" value="MBV3392245.1"/>
    <property type="molecule type" value="Genomic_DNA"/>
</dbReference>
<evidence type="ECO:0000313" key="1">
    <source>
        <dbReference type="EMBL" id="MBV3382158.1"/>
    </source>
</evidence>
<proteinExistence type="predicted"/>
<name>A0AAW4MPU6_9FIRM</name>
<comment type="caution">
    <text evidence="1">The sequence shown here is derived from an EMBL/GenBank/DDBJ whole genome shotgun (WGS) entry which is preliminary data.</text>
</comment>
<dbReference type="RefSeq" id="WP_217747173.1">
    <property type="nucleotide sequence ID" value="NZ_JAHOEB010000012.1"/>
</dbReference>
<organism evidence="1 3">
    <name type="scientific">Catenibacterium mitsuokai</name>
    <dbReference type="NCBI Taxonomy" id="100886"/>
    <lineage>
        <taxon>Bacteria</taxon>
        <taxon>Bacillati</taxon>
        <taxon>Bacillota</taxon>
        <taxon>Erysipelotrichia</taxon>
        <taxon>Erysipelotrichales</taxon>
        <taxon>Coprobacillaceae</taxon>
        <taxon>Catenibacterium</taxon>
    </lineage>
</organism>
<dbReference type="EMBL" id="JAHOEF010000011">
    <property type="protein sequence ID" value="MBV3382158.1"/>
    <property type="molecule type" value="Genomic_DNA"/>
</dbReference>
<evidence type="ECO:0000313" key="2">
    <source>
        <dbReference type="EMBL" id="MBV3392245.1"/>
    </source>
</evidence>
<sequence>MAEEPYDAGSAYYDFSLIKSRIGYTFDLTGQVGLAALEAPSIISFKINVKGKSAHAGFNLFML</sequence>
<dbReference type="Proteomes" id="UP001197492">
    <property type="component" value="Unassembled WGS sequence"/>
</dbReference>
<protein>
    <submittedName>
        <fullName evidence="1">Uncharacterized protein</fullName>
    </submittedName>
</protein>
<dbReference type="Proteomes" id="UP001196408">
    <property type="component" value="Unassembled WGS sequence"/>
</dbReference>
<dbReference type="AlphaFoldDB" id="A0AAW4MPU6"/>
<reference evidence="1 4" key="1">
    <citation type="submission" date="2021-06" db="EMBL/GenBank/DDBJ databases">
        <title>Collection of gut derived symbiotic bacterial strains cultured from healthy donors.</title>
        <authorList>
            <person name="Lin H."/>
            <person name="Littmann E."/>
            <person name="Pamer E.G."/>
        </authorList>
    </citation>
    <scope>NUCLEOTIDE SEQUENCE</scope>
    <source>
        <strain evidence="2 4">MSK.21.70</strain>
        <strain evidence="1">MSK.21.82</strain>
    </source>
</reference>
<evidence type="ECO:0000313" key="3">
    <source>
        <dbReference type="Proteomes" id="UP001196408"/>
    </source>
</evidence>
<gene>
    <name evidence="1" type="ORF">KSV97_02730</name>
    <name evidence="2" type="ORF">KSW06_03065</name>
</gene>